<dbReference type="EMBL" id="BNAT01000002">
    <property type="protein sequence ID" value="GHH82346.1"/>
    <property type="molecule type" value="Genomic_DNA"/>
</dbReference>
<keyword evidence="1" id="KW-0175">Coiled coil</keyword>
<evidence type="ECO:0000313" key="2">
    <source>
        <dbReference type="EMBL" id="GHH82346.1"/>
    </source>
</evidence>
<comment type="caution">
    <text evidence="2">The sequence shown here is derived from an EMBL/GenBank/DDBJ whole genome shotgun (WGS) entry which is preliminary data.</text>
</comment>
<dbReference type="RefSeq" id="WP_308437827.1">
    <property type="nucleotide sequence ID" value="NZ_BNAT01000002.1"/>
</dbReference>
<feature type="coiled-coil region" evidence="1">
    <location>
        <begin position="21"/>
        <end position="48"/>
    </location>
</feature>
<dbReference type="InterPro" id="IPR036390">
    <property type="entry name" value="WH_DNA-bd_sf"/>
</dbReference>
<protein>
    <submittedName>
        <fullName evidence="2">Uncharacterized protein</fullName>
    </submittedName>
</protein>
<proteinExistence type="predicted"/>
<reference evidence="2" key="1">
    <citation type="journal article" date="2014" name="Int. J. Syst. Evol. Microbiol.">
        <title>Complete genome sequence of Corynebacterium casei LMG S-19264T (=DSM 44701T), isolated from a smear-ripened cheese.</title>
        <authorList>
            <consortium name="US DOE Joint Genome Institute (JGI-PGF)"/>
            <person name="Walter F."/>
            <person name="Albersmeier A."/>
            <person name="Kalinowski J."/>
            <person name="Ruckert C."/>
        </authorList>
    </citation>
    <scope>NUCLEOTIDE SEQUENCE</scope>
    <source>
        <strain evidence="2">CGMCC 4.7403</strain>
    </source>
</reference>
<sequence>MRLEQRNLEADEMLAAFTEDRNHLLQQLNQSQSRIADALQDIAESLRRPNRSHSTPEPEPELTPQDLLATWKAKNLVVTEDVHAVAACLAPALVRGEARYRLEEISTRTGLSQERVNDCLRMLLKRGCVRQRGCTEDGAPVYVLP</sequence>
<evidence type="ECO:0000256" key="1">
    <source>
        <dbReference type="SAM" id="Coils"/>
    </source>
</evidence>
<dbReference type="Proteomes" id="UP000603227">
    <property type="component" value="Unassembled WGS sequence"/>
</dbReference>
<name>A0A919L4H1_9ACTN</name>
<evidence type="ECO:0000313" key="3">
    <source>
        <dbReference type="Proteomes" id="UP000603227"/>
    </source>
</evidence>
<dbReference type="AlphaFoldDB" id="A0A919L4H1"/>
<keyword evidence="3" id="KW-1185">Reference proteome</keyword>
<dbReference type="SUPFAM" id="SSF46785">
    <property type="entry name" value="Winged helix' DNA-binding domain"/>
    <property type="match status" value="1"/>
</dbReference>
<organism evidence="2 3">
    <name type="scientific">Streptomyces capitiformicae</name>
    <dbReference type="NCBI Taxonomy" id="2014920"/>
    <lineage>
        <taxon>Bacteria</taxon>
        <taxon>Bacillati</taxon>
        <taxon>Actinomycetota</taxon>
        <taxon>Actinomycetes</taxon>
        <taxon>Kitasatosporales</taxon>
        <taxon>Streptomycetaceae</taxon>
        <taxon>Streptomyces</taxon>
    </lineage>
</organism>
<gene>
    <name evidence="2" type="ORF">GCM10017771_06280</name>
</gene>
<accession>A0A919L4H1</accession>
<reference evidence="2" key="2">
    <citation type="submission" date="2020-09" db="EMBL/GenBank/DDBJ databases">
        <authorList>
            <person name="Sun Q."/>
            <person name="Zhou Y."/>
        </authorList>
    </citation>
    <scope>NUCLEOTIDE SEQUENCE</scope>
    <source>
        <strain evidence="2">CGMCC 4.7403</strain>
    </source>
</reference>